<sequence length="84" mass="9274">MRAARNGYGRKAAKASFLPTPLCPAGHLPHKGGDWQLLRRRPPFNVADWRKQSRQVISPLAEEMPGRAEGGVPERGIRNYLAAA</sequence>
<comment type="caution">
    <text evidence="1">The sequence shown here is derived from an EMBL/GenBank/DDBJ whole genome shotgun (WGS) entry which is preliminary data.</text>
</comment>
<protein>
    <recommendedName>
        <fullName evidence="3">Lytic murein transglycosylase</fullName>
    </recommendedName>
</protein>
<dbReference type="AlphaFoldDB" id="A0A3P3FVK2"/>
<keyword evidence="2" id="KW-1185">Reference proteome</keyword>
<reference evidence="1 2" key="1">
    <citation type="submission" date="2018-11" db="EMBL/GenBank/DDBJ databases">
        <title>the genome of Mesorhizobium tamadayense DSM 28320.</title>
        <authorList>
            <person name="Gao J."/>
        </authorList>
    </citation>
    <scope>NUCLEOTIDE SEQUENCE [LARGE SCALE GENOMIC DNA]</scope>
    <source>
        <strain evidence="1 2">DSM 28320</strain>
    </source>
</reference>
<evidence type="ECO:0000313" key="1">
    <source>
        <dbReference type="EMBL" id="RRI02650.1"/>
    </source>
</evidence>
<proteinExistence type="predicted"/>
<evidence type="ECO:0000313" key="2">
    <source>
        <dbReference type="Proteomes" id="UP000273786"/>
    </source>
</evidence>
<dbReference type="EMBL" id="RQXT01000011">
    <property type="protein sequence ID" value="RRI02650.1"/>
    <property type="molecule type" value="Genomic_DNA"/>
</dbReference>
<organism evidence="1 2">
    <name type="scientific">Mesorhizobium tamadayense</name>
    <dbReference type="NCBI Taxonomy" id="425306"/>
    <lineage>
        <taxon>Bacteria</taxon>
        <taxon>Pseudomonadati</taxon>
        <taxon>Pseudomonadota</taxon>
        <taxon>Alphaproteobacteria</taxon>
        <taxon>Hyphomicrobiales</taxon>
        <taxon>Phyllobacteriaceae</taxon>
        <taxon>Mesorhizobium</taxon>
    </lineage>
</organism>
<dbReference type="Proteomes" id="UP000273786">
    <property type="component" value="Unassembled WGS sequence"/>
</dbReference>
<name>A0A3P3FVK2_9HYPH</name>
<dbReference type="OrthoDB" id="8100317at2"/>
<accession>A0A3P3FVK2</accession>
<gene>
    <name evidence="1" type="ORF">EH240_11690</name>
</gene>
<evidence type="ECO:0008006" key="3">
    <source>
        <dbReference type="Google" id="ProtNLM"/>
    </source>
</evidence>